<protein>
    <submittedName>
        <fullName evidence="1">(rape) hypothetical protein</fullName>
    </submittedName>
</protein>
<name>A0A816M7A9_BRANA</name>
<evidence type="ECO:0000313" key="1">
    <source>
        <dbReference type="EMBL" id="CAF1971910.1"/>
    </source>
</evidence>
<gene>
    <name evidence="1" type="ORF">DARMORV10_C07P17190.1</name>
</gene>
<proteinExistence type="predicted"/>
<organism evidence="1">
    <name type="scientific">Brassica napus</name>
    <name type="common">Rape</name>
    <dbReference type="NCBI Taxonomy" id="3708"/>
    <lineage>
        <taxon>Eukaryota</taxon>
        <taxon>Viridiplantae</taxon>
        <taxon>Streptophyta</taxon>
        <taxon>Embryophyta</taxon>
        <taxon>Tracheophyta</taxon>
        <taxon>Spermatophyta</taxon>
        <taxon>Magnoliopsida</taxon>
        <taxon>eudicotyledons</taxon>
        <taxon>Gunneridae</taxon>
        <taxon>Pentapetalae</taxon>
        <taxon>rosids</taxon>
        <taxon>malvids</taxon>
        <taxon>Brassicales</taxon>
        <taxon>Brassicaceae</taxon>
        <taxon>Brassiceae</taxon>
        <taxon>Brassica</taxon>
    </lineage>
</organism>
<sequence length="106" mass="12126">MVSFLSQKETVVMAPLPLATPTTGRILCLSCYLCKLREIHKLDIGALLGMNFSSPAAQEYWILLLIIVHVYCSTTLSCEQYNKDVIRFYNFSVSVEFVLIDRVRYL</sequence>
<accession>A0A816M7A9</accession>
<reference evidence="1" key="1">
    <citation type="submission" date="2021-01" db="EMBL/GenBank/DDBJ databases">
        <authorList>
            <consortium name="Genoscope - CEA"/>
            <person name="William W."/>
        </authorList>
    </citation>
    <scope>NUCLEOTIDE SEQUENCE</scope>
</reference>
<dbReference type="EMBL" id="HG994371">
    <property type="protein sequence ID" value="CAF1971910.1"/>
    <property type="molecule type" value="Genomic_DNA"/>
</dbReference>
<dbReference type="AlphaFoldDB" id="A0A816M7A9"/>
<dbReference type="Proteomes" id="UP001295469">
    <property type="component" value="Chromosome C07"/>
</dbReference>